<gene>
    <name evidence="3" type="ORF">CRM94_07115</name>
    <name evidence="2" type="ORF">DM48_38</name>
    <name evidence="4" type="ORF">NYZ96_29370</name>
</gene>
<accession>A0A095W8C4</accession>
<dbReference type="AlphaFoldDB" id="A0A095W8C4"/>
<accession>A0A095FB38</accession>
<dbReference type="Proteomes" id="UP000029590">
    <property type="component" value="Unassembled WGS sequence"/>
</dbReference>
<dbReference type="GeneID" id="66461444"/>
<dbReference type="OrthoDB" id="9111896at2"/>
<evidence type="ECO:0000313" key="5">
    <source>
        <dbReference type="Proteomes" id="UP000029590"/>
    </source>
</evidence>
<evidence type="ECO:0000313" key="2">
    <source>
        <dbReference type="EMBL" id="KGC14931.1"/>
    </source>
</evidence>
<dbReference type="EMBL" id="JPGG01000016">
    <property type="protein sequence ID" value="KGC14931.1"/>
    <property type="molecule type" value="Genomic_DNA"/>
</dbReference>
<dbReference type="Proteomes" id="UP001059745">
    <property type="component" value="Chromosome 2"/>
</dbReference>
<reference evidence="6" key="2">
    <citation type="submission" date="2017-09" db="EMBL/GenBank/DDBJ databases">
        <title>FDA dAtabase for Regulatory Grade micrObial Sequences (FDA-ARGOS): Supporting development and validation of Infectious Disease Dx tests.</title>
        <authorList>
            <person name="Minogue T."/>
            <person name="Wolcott M."/>
            <person name="Wasieloski L."/>
            <person name="Aguilar W."/>
            <person name="Moore D."/>
            <person name="Tallon L."/>
            <person name="Sadzewicz L."/>
            <person name="Ott S."/>
            <person name="Zhao X."/>
            <person name="Nagaraj S."/>
            <person name="Vavikolanu K."/>
            <person name="Aluvathingal J."/>
            <person name="Nadendla S."/>
            <person name="Sichtig H."/>
        </authorList>
    </citation>
    <scope>NUCLEOTIDE SEQUENCE [LARGE SCALE GENOMIC DNA]</scope>
    <source>
        <strain evidence="6">FDAARGOS_390</strain>
    </source>
</reference>
<sequence>MKSLTQAVVAALALTASVAAFAQTNQPVTRAEVRAQLVQLEKAGYHPGVASPYYPEDIQAAEARVAGTDTSGYGSQAAPVVRSGSAVAPAATARDSIYFGH</sequence>
<dbReference type="RefSeq" id="WP_013689671.1">
    <property type="nucleotide sequence ID" value="NZ_CADEPT010000008.1"/>
</dbReference>
<evidence type="ECO:0000313" key="6">
    <source>
        <dbReference type="Proteomes" id="UP000220629"/>
    </source>
</evidence>
<dbReference type="InterPro" id="IPR025421">
    <property type="entry name" value="DUF4148"/>
</dbReference>
<reference evidence="4" key="4">
    <citation type="submission" date="2022-09" db="EMBL/GenBank/DDBJ databases">
        <title>Genomic of Burkholderia gladioli.</title>
        <authorList>
            <person name="Wu H."/>
        </authorList>
    </citation>
    <scope>NUCLEOTIDE SEQUENCE</scope>
    <source>
        <strain evidence="4">ZN-S4</strain>
    </source>
</reference>
<reference evidence="2 5" key="1">
    <citation type="submission" date="2014-04" db="EMBL/GenBank/DDBJ databases">
        <authorList>
            <person name="Bishop-Lilly K.A."/>
            <person name="Broomall S.M."/>
            <person name="Chain P.S."/>
            <person name="Chertkov O."/>
            <person name="Coyne S.R."/>
            <person name="Daligault H.E."/>
            <person name="Davenport K.W."/>
            <person name="Erkkila T."/>
            <person name="Frey K.G."/>
            <person name="Gibbons H.S."/>
            <person name="Gu W."/>
            <person name="Jaissle J."/>
            <person name="Johnson S.L."/>
            <person name="Koroleva G.I."/>
            <person name="Ladner J.T."/>
            <person name="Lo C.-C."/>
            <person name="Minogue T.D."/>
            <person name="Munk C."/>
            <person name="Palacios G.F."/>
            <person name="Redden C.L."/>
            <person name="Rosenzweig C.N."/>
            <person name="Scholz M.B."/>
            <person name="Teshima H."/>
            <person name="Xu Y."/>
        </authorList>
    </citation>
    <scope>NUCLEOTIDE SEQUENCE [LARGE SCALE GENOMIC DNA]</scope>
    <source>
        <strain evidence="5">gladioli</strain>
        <strain evidence="2">Gladioli</strain>
    </source>
</reference>
<organism evidence="3 6">
    <name type="scientific">Burkholderia gladioli</name>
    <name type="common">Pseudomonas marginata</name>
    <name type="synonym">Phytomonas marginata</name>
    <dbReference type="NCBI Taxonomy" id="28095"/>
    <lineage>
        <taxon>Bacteria</taxon>
        <taxon>Pseudomonadati</taxon>
        <taxon>Pseudomonadota</taxon>
        <taxon>Betaproteobacteria</taxon>
        <taxon>Burkholderiales</taxon>
        <taxon>Burkholderiaceae</taxon>
        <taxon>Burkholderia</taxon>
    </lineage>
</organism>
<name>A0A095W8C4_BURGA</name>
<proteinExistence type="predicted"/>
<dbReference type="EMBL" id="CP104215">
    <property type="protein sequence ID" value="UWX72536.1"/>
    <property type="molecule type" value="Genomic_DNA"/>
</dbReference>
<feature type="chain" id="PRO_5011844125" evidence="1">
    <location>
        <begin position="23"/>
        <end position="101"/>
    </location>
</feature>
<protein>
    <submittedName>
        <fullName evidence="3">DUF4148 domain-containing protein</fullName>
    </submittedName>
</protein>
<evidence type="ECO:0000313" key="3">
    <source>
        <dbReference type="EMBL" id="PEH41937.1"/>
    </source>
</evidence>
<reference evidence="3" key="3">
    <citation type="submission" date="2017-09" db="EMBL/GenBank/DDBJ databases">
        <title>FDA dAtabase for Regulatory Grade micrObial Sequences (FDA-ARGOS): Supporting development and validation of Infectious Disease Dx tests.</title>
        <authorList>
            <person name="Minogue T."/>
            <person name="Wolcott M."/>
            <person name="Wasieloski L."/>
            <person name="Aguilar W."/>
            <person name="Moore D."/>
            <person name="Tallon L.J."/>
            <person name="Sadzewicz L."/>
            <person name="Ott S."/>
            <person name="Zhao X."/>
            <person name="Nagaraj S."/>
            <person name="Vavikolanu K."/>
            <person name="Aluvathingal J."/>
            <person name="Nadendla S."/>
            <person name="Sichtig H."/>
        </authorList>
    </citation>
    <scope>NUCLEOTIDE SEQUENCE</scope>
    <source>
        <strain evidence="3">FDAARGOS_390</strain>
    </source>
</reference>
<dbReference type="Pfam" id="PF13663">
    <property type="entry name" value="DUF4148"/>
    <property type="match status" value="1"/>
</dbReference>
<dbReference type="KEGG" id="bgo:BM43_4495"/>
<feature type="signal peptide" evidence="1">
    <location>
        <begin position="1"/>
        <end position="22"/>
    </location>
</feature>
<evidence type="ECO:0000313" key="4">
    <source>
        <dbReference type="EMBL" id="UWX72536.1"/>
    </source>
</evidence>
<dbReference type="Proteomes" id="UP000220629">
    <property type="component" value="Unassembled WGS sequence"/>
</dbReference>
<keyword evidence="1" id="KW-0732">Signal</keyword>
<dbReference type="EMBL" id="PDDY01000001">
    <property type="protein sequence ID" value="PEH41937.1"/>
    <property type="molecule type" value="Genomic_DNA"/>
</dbReference>
<dbReference type="OMA" id="TANDEDY"/>
<evidence type="ECO:0000256" key="1">
    <source>
        <dbReference type="SAM" id="SignalP"/>
    </source>
</evidence>